<evidence type="ECO:0008006" key="4">
    <source>
        <dbReference type="Google" id="ProtNLM"/>
    </source>
</evidence>
<dbReference type="SUPFAM" id="SSF50939">
    <property type="entry name" value="Sialidases"/>
    <property type="match status" value="2"/>
</dbReference>
<dbReference type="EMBL" id="JBFOHL010000004">
    <property type="protein sequence ID" value="MEW9623707.1"/>
    <property type="molecule type" value="Genomic_DNA"/>
</dbReference>
<feature type="signal peptide" evidence="1">
    <location>
        <begin position="1"/>
        <end position="27"/>
    </location>
</feature>
<dbReference type="Gene3D" id="2.130.10.10">
    <property type="entry name" value="YVTN repeat-like/Quinoprotein amine dehydrogenase"/>
    <property type="match status" value="3"/>
</dbReference>
<keyword evidence="3" id="KW-1185">Reference proteome</keyword>
<organism evidence="2 3">
    <name type="scientific">Rhodanobacter geophilus</name>
    <dbReference type="NCBI Taxonomy" id="3162488"/>
    <lineage>
        <taxon>Bacteria</taxon>
        <taxon>Pseudomonadati</taxon>
        <taxon>Pseudomonadota</taxon>
        <taxon>Gammaproteobacteria</taxon>
        <taxon>Lysobacterales</taxon>
        <taxon>Rhodanobacteraceae</taxon>
        <taxon>Rhodanobacter</taxon>
    </lineage>
</organism>
<proteinExistence type="predicted"/>
<accession>A0ABV3QM84</accession>
<sequence>MISRLGTAGIRTVVAAGALCIATLAPAQVSPKLLQGMHWRNVGPFIAGKVDSVSGASGQPAIGYVGTDNGGVWKTVNAGVTWHPLTDAVHAIRGITALAVAPSQASVVYAGTGSIFGTQYGSGVWKSIDAGAHWQSAGLEQAGAISWLLVDPHNPELVLAATRGVDHRQGGARGVYRSTDGGRSWRLVLAVGPESGSTYLSWASDNPRVIFATVAQTYHSAGAPGYALVKHPAPSNLYKSTDEGLTWTKLTGHGLPEMIGPTAVADGTHSQRVYLLNHKGLYRSDDGGDNWSLATGTIYTSSKQVLVDPANPDVVYTMGTCVYRSTDGGRTLVAYKGAPGGDDPNQWWIDPTNPKHIVYGGDQGASISLDGGGSWSLWYNQATAEMYKITTDNRFPYWIYGTKQDSGAVAVASRGLFGEVTDLDWFPLPGWETGFVTLDPANPDVIYNGGNMGFLQKLNRRTWGAQSVDPGVGAISAVSDTDFRRAISPPIVFSPQDSHALYYGTQNVWKTVDGGDHWLKISPDLTAHPGKPPMPPPAGVHHGDALESLSPSTVKAGVIWTGSNNGVVYVTRDGGQHWQDVTPPKLSTHGVVNIQASGFDPAEAYAAVADDATGDDTPHIYRTRDYGKSWRSIVDGLPTDQATGSFVEVVREDPHKQGLLFAGTETSVYVSFDDGNHWQSLRLNLPTTAFNDLQLHDGDLIAATYGRAIWILDDISPLEQMSANSAGQPVHLFRPAAAILVQANVNQDTPFPPEVPHAKNPPQGAIIDYWLEQSARSVQLQILDDTGKVVRSYSTAPIPALDQPAPPAPSFWIRPQRPLSAAAGAHRVTWDMRYPTPPALFFDQSMGAEPHDTPFIPQGPVALPGNYTVRLTVDGISTTQPLTLEPDPRLGETPATVDAMRKQLALSQQVIAVMAASKQAYEQGQAWGTQLTSSSKAAPDQQTKSLQRQLAKLTGTLDDASIGLSGGPYAVLPVKGATSFSRINGQSAALLEMIASTSENAPTASLYRTYREVCRDFNTDAAAWNALRRQFTKPDTALEQTGTDPHRMSKDISLLTCNE</sequence>
<evidence type="ECO:0000256" key="1">
    <source>
        <dbReference type="SAM" id="SignalP"/>
    </source>
</evidence>
<protein>
    <recommendedName>
        <fullName evidence="4">Sortilin N-terminal domain-containing protein</fullName>
    </recommendedName>
</protein>
<dbReference type="InterPro" id="IPR052025">
    <property type="entry name" value="Xyloglucanase_GH74"/>
</dbReference>
<evidence type="ECO:0000313" key="2">
    <source>
        <dbReference type="EMBL" id="MEW9623707.1"/>
    </source>
</evidence>
<dbReference type="PANTHER" id="PTHR43739:SF5">
    <property type="entry name" value="EXO-ALPHA-SIALIDASE"/>
    <property type="match status" value="1"/>
</dbReference>
<reference evidence="2 3" key="1">
    <citation type="submission" date="2024-06" db="EMBL/GenBank/DDBJ databases">
        <authorList>
            <person name="Woo H."/>
        </authorList>
    </citation>
    <scope>NUCLEOTIDE SEQUENCE [LARGE SCALE GENOMIC DNA]</scope>
    <source>
        <strain evidence="2 3">S2-g</strain>
    </source>
</reference>
<evidence type="ECO:0000313" key="3">
    <source>
        <dbReference type="Proteomes" id="UP001556170"/>
    </source>
</evidence>
<comment type="caution">
    <text evidence="2">The sequence shown here is derived from an EMBL/GenBank/DDBJ whole genome shotgun (WGS) entry which is preliminary data.</text>
</comment>
<gene>
    <name evidence="2" type="ORF">ABQJ56_05650</name>
</gene>
<feature type="chain" id="PRO_5045729375" description="Sortilin N-terminal domain-containing protein" evidence="1">
    <location>
        <begin position="28"/>
        <end position="1059"/>
    </location>
</feature>
<dbReference type="CDD" id="cd15482">
    <property type="entry name" value="Sialidase_non-viral"/>
    <property type="match status" value="2"/>
</dbReference>
<dbReference type="InterPro" id="IPR015943">
    <property type="entry name" value="WD40/YVTN_repeat-like_dom_sf"/>
</dbReference>
<dbReference type="InterPro" id="IPR036278">
    <property type="entry name" value="Sialidase_sf"/>
</dbReference>
<keyword evidence="1" id="KW-0732">Signal</keyword>
<name>A0ABV3QM84_9GAMM</name>
<dbReference type="RefSeq" id="WP_367844017.1">
    <property type="nucleotide sequence ID" value="NZ_JBFOHL010000004.1"/>
</dbReference>
<dbReference type="SUPFAM" id="SSF110296">
    <property type="entry name" value="Oligoxyloglucan reducing end-specific cellobiohydrolase"/>
    <property type="match status" value="1"/>
</dbReference>
<dbReference type="PANTHER" id="PTHR43739">
    <property type="entry name" value="XYLOGLUCANASE (EUROFUNG)"/>
    <property type="match status" value="1"/>
</dbReference>
<dbReference type="Proteomes" id="UP001556170">
    <property type="component" value="Unassembled WGS sequence"/>
</dbReference>